<proteinExistence type="predicted"/>
<reference evidence="3 4" key="1">
    <citation type="submission" date="2019-12" db="EMBL/GenBank/DDBJ databases">
        <authorList>
            <person name="Floudas D."/>
            <person name="Bentzer J."/>
            <person name="Ahren D."/>
            <person name="Johansson T."/>
            <person name="Persson P."/>
            <person name="Tunlid A."/>
        </authorList>
    </citation>
    <scope>NUCLEOTIDE SEQUENCE [LARGE SCALE GENOMIC DNA]</scope>
    <source>
        <strain evidence="3 4">CBS 102.39</strain>
    </source>
</reference>
<accession>A0A8H4R474</accession>
<evidence type="ECO:0000313" key="4">
    <source>
        <dbReference type="Proteomes" id="UP000521872"/>
    </source>
</evidence>
<comment type="caution">
    <text evidence="3">The sequence shown here is derived from an EMBL/GenBank/DDBJ whole genome shotgun (WGS) entry which is preliminary data.</text>
</comment>
<dbReference type="Proteomes" id="UP000521872">
    <property type="component" value="Unassembled WGS sequence"/>
</dbReference>
<feature type="transmembrane region" description="Helical" evidence="2">
    <location>
        <begin position="64"/>
        <end position="90"/>
    </location>
</feature>
<dbReference type="PANTHER" id="PTHR37544:SF3">
    <property type="entry name" value="SPRAY"/>
    <property type="match status" value="1"/>
</dbReference>
<keyword evidence="2" id="KW-1133">Transmembrane helix</keyword>
<dbReference type="InterPro" id="IPR021840">
    <property type="entry name" value="DUF3433"/>
</dbReference>
<gene>
    <name evidence="3" type="ORF">D9613_009311</name>
</gene>
<evidence type="ECO:0000313" key="3">
    <source>
        <dbReference type="EMBL" id="KAF4622471.1"/>
    </source>
</evidence>
<feature type="compositionally biased region" description="Polar residues" evidence="1">
    <location>
        <begin position="655"/>
        <end position="667"/>
    </location>
</feature>
<dbReference type="Pfam" id="PF11915">
    <property type="entry name" value="DUF3433"/>
    <property type="match status" value="1"/>
</dbReference>
<keyword evidence="4" id="KW-1185">Reference proteome</keyword>
<feature type="transmembrane region" description="Helical" evidence="2">
    <location>
        <begin position="181"/>
        <end position="201"/>
    </location>
</feature>
<protein>
    <submittedName>
        <fullName evidence="3">Uncharacterized protein</fullName>
    </submittedName>
</protein>
<organism evidence="3 4">
    <name type="scientific">Agrocybe pediades</name>
    <dbReference type="NCBI Taxonomy" id="84607"/>
    <lineage>
        <taxon>Eukaryota</taxon>
        <taxon>Fungi</taxon>
        <taxon>Dikarya</taxon>
        <taxon>Basidiomycota</taxon>
        <taxon>Agaricomycotina</taxon>
        <taxon>Agaricomycetes</taxon>
        <taxon>Agaricomycetidae</taxon>
        <taxon>Agaricales</taxon>
        <taxon>Agaricineae</taxon>
        <taxon>Strophariaceae</taxon>
        <taxon>Agrocybe</taxon>
    </lineage>
</organism>
<keyword evidence="2" id="KW-0812">Transmembrane</keyword>
<feature type="transmembrane region" description="Helical" evidence="2">
    <location>
        <begin position="519"/>
        <end position="539"/>
    </location>
</feature>
<feature type="region of interest" description="Disordered" evidence="1">
    <location>
        <begin position="652"/>
        <end position="674"/>
    </location>
</feature>
<keyword evidence="2" id="KW-0472">Membrane</keyword>
<evidence type="ECO:0000256" key="1">
    <source>
        <dbReference type="SAM" id="MobiDB-lite"/>
    </source>
</evidence>
<name>A0A8H4R474_9AGAR</name>
<feature type="transmembrane region" description="Helical" evidence="2">
    <location>
        <begin position="110"/>
        <end position="131"/>
    </location>
</feature>
<dbReference type="AlphaFoldDB" id="A0A8H4R474"/>
<evidence type="ECO:0000256" key="2">
    <source>
        <dbReference type="SAM" id="Phobius"/>
    </source>
</evidence>
<dbReference type="PANTHER" id="PTHR37544">
    <property type="entry name" value="SPRAY-RELATED"/>
    <property type="match status" value="1"/>
</dbReference>
<dbReference type="EMBL" id="JAACJL010000002">
    <property type="protein sequence ID" value="KAF4622471.1"/>
    <property type="molecule type" value="Genomic_DNA"/>
</dbReference>
<sequence length="674" mass="73043">MSDHRHTFIHERATSDDTMHDSASVRFTGTTMASGRFSQSTHLIPSPGEQGKPPKRFEPLIMKLPFVIGTPLLLFLLGAALEIATFLSGRNGNSGFRVPQNNVFNVFGDVSGQFLASFIPTLIIMPNAFAWRELDWNIRWYQPYIVLHKGNAKAEESLLLDYIALGPFLALFRAMAYKHRIVFWSSLTAVVTFLYAAGSIFQIRTGSQMDSTTVTSIQSVGLSPQADISDLNAFIAAAGYVDASVLFNLPDPPFVEGGWATAEVIFPSNPFLNGTLSVTTAGIKTNANCSNPSETPILTPVAGTATTLNLTSKSIEGCVANTTFDPSVATLQYGVEAVTSCTGKDIPSLEIQFRPVMFWFFNTKPDNTQEVKTIFCTPIVTVAEVEVFANLNDGSIVNVTQLGDFKLDNNVTGLGTTGKPAPVFNGVIFNDSSNPFIQARAVATRSVLSGAIFKAAQQLPNGPQSTFDRPTDFLDLTSTYYTRHLSTAAKSVYFVGQNTTLTANVVSLVPRLVIDPLPAHALAILLIFTGIVGVALHVLNRRQRKKLILATPPGSIASIVALTARSGFGELLLPYDDELTLEKKLDGIRFRLDRRTGAIVADDYESERMGMDRDDAMLSLLGKNPGDAISATEHSSSYLAYQAAGGNLAWERSWEPTTNSGPSTPLPSRTEYVP</sequence>